<accession>A0ACC3D5N1</accession>
<comment type="caution">
    <text evidence="1">The sequence shown here is derived from an EMBL/GenBank/DDBJ whole genome shotgun (WGS) entry which is preliminary data.</text>
</comment>
<sequence length="251" mass="28990">MSTRFSEFLNIVDPQYTTALTRLILRLHTGRNDDHLDRYVDIEIHLSADRRSFIVKGWPRFDDASEDRLNALAVDAFKQHVRELLNGTQLALFANRVLSLSEEGKIQLSEALTCPPLSLMLPNEHLSSTSCMPFRFMDLPVELRGYIYQYYFDLPQDVTTPEELSENDSFFQDMHYVDDSYLLMPHSFFRVSRQIRQETLPLFLAKSLFLFDLDNKTHGYSGGIRQTMNTLTKQAEVATRIARRNTGLSPG</sequence>
<evidence type="ECO:0000313" key="2">
    <source>
        <dbReference type="Proteomes" id="UP001186974"/>
    </source>
</evidence>
<evidence type="ECO:0000313" key="1">
    <source>
        <dbReference type="EMBL" id="KAK3062262.1"/>
    </source>
</evidence>
<keyword evidence="2" id="KW-1185">Reference proteome</keyword>
<dbReference type="EMBL" id="JAWDJW010007383">
    <property type="protein sequence ID" value="KAK3062262.1"/>
    <property type="molecule type" value="Genomic_DNA"/>
</dbReference>
<dbReference type="Proteomes" id="UP001186974">
    <property type="component" value="Unassembled WGS sequence"/>
</dbReference>
<name>A0ACC3D5N1_9PEZI</name>
<proteinExistence type="predicted"/>
<reference evidence="1" key="1">
    <citation type="submission" date="2024-09" db="EMBL/GenBank/DDBJ databases">
        <title>Black Yeasts Isolated from many extreme environments.</title>
        <authorList>
            <person name="Coleine C."/>
            <person name="Stajich J.E."/>
            <person name="Selbmann L."/>
        </authorList>
    </citation>
    <scope>NUCLEOTIDE SEQUENCE</scope>
    <source>
        <strain evidence="1">CCFEE 5737</strain>
    </source>
</reference>
<gene>
    <name evidence="1" type="ORF">LTS18_004484</name>
</gene>
<protein>
    <submittedName>
        <fullName evidence="1">Uncharacterized protein</fullName>
    </submittedName>
</protein>
<organism evidence="1 2">
    <name type="scientific">Coniosporium uncinatum</name>
    <dbReference type="NCBI Taxonomy" id="93489"/>
    <lineage>
        <taxon>Eukaryota</taxon>
        <taxon>Fungi</taxon>
        <taxon>Dikarya</taxon>
        <taxon>Ascomycota</taxon>
        <taxon>Pezizomycotina</taxon>
        <taxon>Dothideomycetes</taxon>
        <taxon>Dothideomycetes incertae sedis</taxon>
        <taxon>Coniosporium</taxon>
    </lineage>
</organism>